<evidence type="ECO:0000256" key="2">
    <source>
        <dbReference type="SAM" id="SignalP"/>
    </source>
</evidence>
<keyword evidence="2" id="KW-0732">Signal</keyword>
<dbReference type="KEGG" id="aten:116302789"/>
<organism evidence="3 4">
    <name type="scientific">Actinia tenebrosa</name>
    <name type="common">Australian red waratah sea anemone</name>
    <dbReference type="NCBI Taxonomy" id="6105"/>
    <lineage>
        <taxon>Eukaryota</taxon>
        <taxon>Metazoa</taxon>
        <taxon>Cnidaria</taxon>
        <taxon>Anthozoa</taxon>
        <taxon>Hexacorallia</taxon>
        <taxon>Actiniaria</taxon>
        <taxon>Actiniidae</taxon>
        <taxon>Actinia</taxon>
    </lineage>
</organism>
<keyword evidence="1" id="KW-1133">Transmembrane helix</keyword>
<evidence type="ECO:0000313" key="3">
    <source>
        <dbReference type="Proteomes" id="UP000515163"/>
    </source>
</evidence>
<evidence type="ECO:0000256" key="1">
    <source>
        <dbReference type="SAM" id="Phobius"/>
    </source>
</evidence>
<keyword evidence="1" id="KW-0472">Membrane</keyword>
<feature type="transmembrane region" description="Helical" evidence="1">
    <location>
        <begin position="315"/>
        <end position="337"/>
    </location>
</feature>
<dbReference type="OrthoDB" id="10322468at2759"/>
<dbReference type="Proteomes" id="UP000515163">
    <property type="component" value="Unplaced"/>
</dbReference>
<name>A0A6P8INS1_ACTTE</name>
<sequence>MRPNTSVKYSLFLIFLTLGHEFGSAYRLYERSQHRWSADALKQPEFQEPKFSEPLPYGEDFKGFENKRSENGTGVEVVNRQKRWAAAVALGAGVAISLGGIGFEVYLKLATCCGPYPEICTYIEDFKAVQKRLKPMFPKVDFLALTAKNTLEDITQTNYRLIEIWNDMKRIRDLKVKLLEKISSATIKFFNTKWAEIETQLRKANNTVRALTYEQLSAEFGSFLDNYKSALLGFTPLFVSTLTLAAIPAYNAYKKASLNKEIARLSTGQDYKQLVTARHGKASKVLGVQNLNQHIKATATSRNNARFATGKYTQYALNGITGVSVLISLGVEIYAAYKKLEQCREQVRKDAKKGLDDVVKGEKLLIDIHKNLTGYMTMIDEKGVKYLKGELSSQNVLVELEAIRKLAKGAGQKAQSKNLTIAAQSIDAFIVGIQDANARQTLDLTAALADGLARVKFLYTCFDAKVSRGILRRPLQKWYRYLT</sequence>
<protein>
    <submittedName>
        <fullName evidence="4">Uncharacterized protein LOC116302789</fullName>
    </submittedName>
</protein>
<evidence type="ECO:0000313" key="4">
    <source>
        <dbReference type="RefSeq" id="XP_031568018.1"/>
    </source>
</evidence>
<gene>
    <name evidence="4" type="primary">LOC116302789</name>
</gene>
<accession>A0A6P8INS1</accession>
<keyword evidence="1" id="KW-0812">Transmembrane</keyword>
<dbReference type="GeneID" id="116302789"/>
<feature type="signal peptide" evidence="2">
    <location>
        <begin position="1"/>
        <end position="25"/>
    </location>
</feature>
<dbReference type="InParanoid" id="A0A6P8INS1"/>
<dbReference type="AlphaFoldDB" id="A0A6P8INS1"/>
<proteinExistence type="predicted"/>
<dbReference type="RefSeq" id="XP_031568018.1">
    <property type="nucleotide sequence ID" value="XM_031712158.1"/>
</dbReference>
<feature type="chain" id="PRO_5028379916" evidence="2">
    <location>
        <begin position="26"/>
        <end position="483"/>
    </location>
</feature>
<feature type="transmembrane region" description="Helical" evidence="1">
    <location>
        <begin position="230"/>
        <end position="250"/>
    </location>
</feature>
<keyword evidence="3" id="KW-1185">Reference proteome</keyword>
<reference evidence="4" key="1">
    <citation type="submission" date="2025-08" db="UniProtKB">
        <authorList>
            <consortium name="RefSeq"/>
        </authorList>
    </citation>
    <scope>IDENTIFICATION</scope>
    <source>
        <tissue evidence="4">Tentacle</tissue>
    </source>
</reference>